<proteinExistence type="predicted"/>
<dbReference type="Proteomes" id="UP001445472">
    <property type="component" value="Unassembled WGS sequence"/>
</dbReference>
<accession>A0ABV1V368</accession>
<organism evidence="1 2">
    <name type="scientific">Streptomyces xantholiticus</name>
    <dbReference type="NCBI Taxonomy" id="68285"/>
    <lineage>
        <taxon>Bacteria</taxon>
        <taxon>Bacillati</taxon>
        <taxon>Actinomycetota</taxon>
        <taxon>Actinomycetes</taxon>
        <taxon>Kitasatosporales</taxon>
        <taxon>Streptomycetaceae</taxon>
        <taxon>Streptomyces</taxon>
    </lineage>
</organism>
<evidence type="ECO:0000313" key="2">
    <source>
        <dbReference type="Proteomes" id="UP001445472"/>
    </source>
</evidence>
<reference evidence="1 2" key="1">
    <citation type="submission" date="2024-06" db="EMBL/GenBank/DDBJ databases">
        <title>The Natural Products Discovery Center: Release of the First 8490 Sequenced Strains for Exploring Actinobacteria Biosynthetic Diversity.</title>
        <authorList>
            <person name="Kalkreuter E."/>
            <person name="Kautsar S.A."/>
            <person name="Yang D."/>
            <person name="Bader C.D."/>
            <person name="Teijaro C.N."/>
            <person name="Fluegel L."/>
            <person name="Davis C.M."/>
            <person name="Simpson J.R."/>
            <person name="Lauterbach L."/>
            <person name="Steele A.D."/>
            <person name="Gui C."/>
            <person name="Meng S."/>
            <person name="Li G."/>
            <person name="Viehrig K."/>
            <person name="Ye F."/>
            <person name="Su P."/>
            <person name="Kiefer A.F."/>
            <person name="Nichols A."/>
            <person name="Cepeda A.J."/>
            <person name="Yan W."/>
            <person name="Fan B."/>
            <person name="Jiang Y."/>
            <person name="Adhikari A."/>
            <person name="Zheng C.-J."/>
            <person name="Schuster L."/>
            <person name="Cowan T.M."/>
            <person name="Smanski M.J."/>
            <person name="Chevrette M.G."/>
            <person name="De Carvalho L.P.S."/>
            <person name="Shen B."/>
        </authorList>
    </citation>
    <scope>NUCLEOTIDE SEQUENCE [LARGE SCALE GENOMIC DNA]</scope>
    <source>
        <strain evidence="1 2">NPDC000837</strain>
    </source>
</reference>
<sequence length="55" mass="6358">MATFRRQTRHGANRWTIFDGGMAQFCLAVLTGQVDPFSERISEPGPCLFVNWRER</sequence>
<evidence type="ECO:0000313" key="1">
    <source>
        <dbReference type="EMBL" id="MER6617485.1"/>
    </source>
</evidence>
<gene>
    <name evidence="1" type="ORF">ABT276_29930</name>
</gene>
<name>A0ABV1V368_9ACTN</name>
<protein>
    <submittedName>
        <fullName evidence="1">Uncharacterized protein</fullName>
    </submittedName>
</protein>
<dbReference type="EMBL" id="JBEPBX010000038">
    <property type="protein sequence ID" value="MER6617485.1"/>
    <property type="molecule type" value="Genomic_DNA"/>
</dbReference>
<comment type="caution">
    <text evidence="1">The sequence shown here is derived from an EMBL/GenBank/DDBJ whole genome shotgun (WGS) entry which is preliminary data.</text>
</comment>
<keyword evidence="2" id="KW-1185">Reference proteome</keyword>
<dbReference type="RefSeq" id="WP_351978552.1">
    <property type="nucleotide sequence ID" value="NZ_JBEPBX010000038.1"/>
</dbReference>